<comment type="caution">
    <text evidence="2">The sequence shown here is derived from an EMBL/GenBank/DDBJ whole genome shotgun (WGS) entry which is preliminary data.</text>
</comment>
<organism evidence="2 3">
    <name type="scientific">Trichonephila clavata</name>
    <name type="common">Joro spider</name>
    <name type="synonym">Nephila clavata</name>
    <dbReference type="NCBI Taxonomy" id="2740835"/>
    <lineage>
        <taxon>Eukaryota</taxon>
        <taxon>Metazoa</taxon>
        <taxon>Ecdysozoa</taxon>
        <taxon>Arthropoda</taxon>
        <taxon>Chelicerata</taxon>
        <taxon>Arachnida</taxon>
        <taxon>Araneae</taxon>
        <taxon>Araneomorphae</taxon>
        <taxon>Entelegynae</taxon>
        <taxon>Araneoidea</taxon>
        <taxon>Nephilidae</taxon>
        <taxon>Trichonephila</taxon>
    </lineage>
</organism>
<reference evidence="2" key="1">
    <citation type="submission" date="2020-07" db="EMBL/GenBank/DDBJ databases">
        <title>Multicomponent nature underlies the extraordinary mechanical properties of spider dragline silk.</title>
        <authorList>
            <person name="Kono N."/>
            <person name="Nakamura H."/>
            <person name="Mori M."/>
            <person name="Yoshida Y."/>
            <person name="Ohtoshi R."/>
            <person name="Malay A.D."/>
            <person name="Moran D.A.P."/>
            <person name="Tomita M."/>
            <person name="Numata K."/>
            <person name="Arakawa K."/>
        </authorList>
    </citation>
    <scope>NUCLEOTIDE SEQUENCE</scope>
</reference>
<dbReference type="AlphaFoldDB" id="A0A8X6H3L8"/>
<accession>A0A8X6H3L8</accession>
<dbReference type="Proteomes" id="UP000887116">
    <property type="component" value="Unassembled WGS sequence"/>
</dbReference>
<evidence type="ECO:0000313" key="2">
    <source>
        <dbReference type="EMBL" id="GFR16442.1"/>
    </source>
</evidence>
<sequence>MGIANMATSYGLGYIFDTIYLDKWTTMKFLLKYGFCGMLFTYGVTSLAEALSVSYSYLILHNAERPPTPTNFPAEALSVSYSYLILHNAERPPTPTNFPAEAPVNSSDESAQEAWPL</sequence>
<keyword evidence="3" id="KW-1185">Reference proteome</keyword>
<proteinExistence type="predicted"/>
<evidence type="ECO:0000313" key="3">
    <source>
        <dbReference type="Proteomes" id="UP000887116"/>
    </source>
</evidence>
<evidence type="ECO:0000256" key="1">
    <source>
        <dbReference type="SAM" id="MobiDB-lite"/>
    </source>
</evidence>
<name>A0A8X6H3L8_TRICU</name>
<dbReference type="EMBL" id="BMAO01037252">
    <property type="protein sequence ID" value="GFR16442.1"/>
    <property type="molecule type" value="Genomic_DNA"/>
</dbReference>
<feature type="region of interest" description="Disordered" evidence="1">
    <location>
        <begin position="92"/>
        <end position="117"/>
    </location>
</feature>
<gene>
    <name evidence="2" type="ORF">TNCT_241391</name>
</gene>
<protein>
    <submittedName>
        <fullName evidence="2">Uncharacterized protein</fullName>
    </submittedName>
</protein>